<dbReference type="InterPro" id="IPR038322">
    <property type="entry name" value="Pex19_C_sf"/>
</dbReference>
<comment type="caution">
    <text evidence="4">The sequence shown here is derived from an EMBL/GenBank/DDBJ whole genome shotgun (WGS) entry which is preliminary data.</text>
</comment>
<dbReference type="Pfam" id="PF04614">
    <property type="entry name" value="Pex19"/>
    <property type="match status" value="1"/>
</dbReference>
<dbReference type="GO" id="GO:0033328">
    <property type="term" value="F:peroxisome membrane targeting sequence binding"/>
    <property type="evidence" value="ECO:0007669"/>
    <property type="project" value="TreeGrafter"/>
</dbReference>
<dbReference type="PANTHER" id="PTHR12774">
    <property type="entry name" value="PEROXISOMAL BIOGENESIS FACTOR 19"/>
    <property type="match status" value="1"/>
</dbReference>
<evidence type="ECO:0000313" key="5">
    <source>
        <dbReference type="Proteomes" id="UP001458880"/>
    </source>
</evidence>
<evidence type="ECO:0000256" key="1">
    <source>
        <dbReference type="ARBA" id="ARBA00006326"/>
    </source>
</evidence>
<accession>A0AAW1MEX0</accession>
<feature type="compositionally biased region" description="Basic and acidic residues" evidence="3">
    <location>
        <begin position="10"/>
        <end position="20"/>
    </location>
</feature>
<feature type="compositionally biased region" description="Basic and acidic residues" evidence="3">
    <location>
        <begin position="30"/>
        <end position="52"/>
    </location>
</feature>
<evidence type="ECO:0000256" key="3">
    <source>
        <dbReference type="SAM" id="MobiDB-lite"/>
    </source>
</evidence>
<name>A0AAW1MEX0_POPJA</name>
<dbReference type="Proteomes" id="UP001458880">
    <property type="component" value="Unassembled WGS sequence"/>
</dbReference>
<proteinExistence type="inferred from homology"/>
<dbReference type="AlphaFoldDB" id="A0AAW1MEX0"/>
<comment type="similarity">
    <text evidence="1">Belongs to the peroxin-19 family.</text>
</comment>
<dbReference type="Gene3D" id="1.20.120.900">
    <property type="entry name" value="Pex19, mPTS binding domain"/>
    <property type="match status" value="1"/>
</dbReference>
<dbReference type="PANTHER" id="PTHR12774:SF2">
    <property type="entry name" value="PEROXISOMAL BIOGENESIS FACTOR 19"/>
    <property type="match status" value="1"/>
</dbReference>
<organism evidence="4 5">
    <name type="scientific">Popillia japonica</name>
    <name type="common">Japanese beetle</name>
    <dbReference type="NCBI Taxonomy" id="7064"/>
    <lineage>
        <taxon>Eukaryota</taxon>
        <taxon>Metazoa</taxon>
        <taxon>Ecdysozoa</taxon>
        <taxon>Arthropoda</taxon>
        <taxon>Hexapoda</taxon>
        <taxon>Insecta</taxon>
        <taxon>Pterygota</taxon>
        <taxon>Neoptera</taxon>
        <taxon>Endopterygota</taxon>
        <taxon>Coleoptera</taxon>
        <taxon>Polyphaga</taxon>
        <taxon>Scarabaeiformia</taxon>
        <taxon>Scarabaeidae</taxon>
        <taxon>Rutelinae</taxon>
        <taxon>Popillia</taxon>
    </lineage>
</organism>
<dbReference type="GO" id="GO:0005778">
    <property type="term" value="C:peroxisomal membrane"/>
    <property type="evidence" value="ECO:0007669"/>
    <property type="project" value="TreeGrafter"/>
</dbReference>
<evidence type="ECO:0000256" key="2">
    <source>
        <dbReference type="ARBA" id="ARBA00029688"/>
    </source>
</evidence>
<protein>
    <recommendedName>
        <fullName evidence="2">Peroxin-19</fullName>
    </recommendedName>
</protein>
<sequence length="202" mass="22567">MSGEQGSSQEPKKEIDKELSELLDSALSDFSKEPEKSAAEAKKDETVQKTESGEPSVDAEWSEEFLRQAAERFESNLGRLLGDNSDAANLSPEQIQESFQKMAEAAQQVLTNPEVTDVSTDFSSAISQTLRGLSEGAENLQNPLSEQEFFNMFGDAPEQNGFVPFMQGMMQSLLSKEVLYPSLKDILEKFPEWLRTRVLKIF</sequence>
<dbReference type="EMBL" id="JASPKY010000041">
    <property type="protein sequence ID" value="KAK9746193.1"/>
    <property type="molecule type" value="Genomic_DNA"/>
</dbReference>
<keyword evidence="5" id="KW-1185">Reference proteome</keyword>
<dbReference type="GO" id="GO:0045046">
    <property type="term" value="P:protein import into peroxisome membrane"/>
    <property type="evidence" value="ECO:0007669"/>
    <property type="project" value="TreeGrafter"/>
</dbReference>
<reference evidence="4 5" key="1">
    <citation type="journal article" date="2024" name="BMC Genomics">
        <title>De novo assembly and annotation of Popillia japonica's genome with initial clues to its potential as an invasive pest.</title>
        <authorList>
            <person name="Cucini C."/>
            <person name="Boschi S."/>
            <person name="Funari R."/>
            <person name="Cardaioli E."/>
            <person name="Iannotti N."/>
            <person name="Marturano G."/>
            <person name="Paoli F."/>
            <person name="Bruttini M."/>
            <person name="Carapelli A."/>
            <person name="Frati F."/>
            <person name="Nardi F."/>
        </authorList>
    </citation>
    <scope>NUCLEOTIDE SEQUENCE [LARGE SCALE GENOMIC DNA]</scope>
    <source>
        <strain evidence="4">DMR45628</strain>
    </source>
</reference>
<dbReference type="InterPro" id="IPR006708">
    <property type="entry name" value="Pex19"/>
</dbReference>
<gene>
    <name evidence="4" type="ORF">QE152_g6294</name>
</gene>
<evidence type="ECO:0000313" key="4">
    <source>
        <dbReference type="EMBL" id="KAK9746193.1"/>
    </source>
</evidence>
<feature type="region of interest" description="Disordered" evidence="3">
    <location>
        <begin position="1"/>
        <end position="61"/>
    </location>
</feature>